<feature type="chain" id="PRO_5045372515" evidence="2">
    <location>
        <begin position="23"/>
        <end position="436"/>
    </location>
</feature>
<keyword evidence="4" id="KW-1185">Reference proteome</keyword>
<comment type="caution">
    <text evidence="3">The sequence shown here is derived from an EMBL/GenBank/DDBJ whole genome shotgun (WGS) entry which is preliminary data.</text>
</comment>
<keyword evidence="2" id="KW-0732">Signal</keyword>
<evidence type="ECO:0000256" key="1">
    <source>
        <dbReference type="SAM" id="MobiDB-lite"/>
    </source>
</evidence>
<dbReference type="InterPro" id="IPR023614">
    <property type="entry name" value="Porin_dom_sf"/>
</dbReference>
<feature type="compositionally biased region" description="Polar residues" evidence="1">
    <location>
        <begin position="222"/>
        <end position="240"/>
    </location>
</feature>
<name>A0ABU5NBM5_9RICK</name>
<protein>
    <submittedName>
        <fullName evidence="3">Porin</fullName>
    </submittedName>
</protein>
<evidence type="ECO:0000256" key="2">
    <source>
        <dbReference type="SAM" id="SignalP"/>
    </source>
</evidence>
<accession>A0ABU5NBM5</accession>
<organism evidence="3 4">
    <name type="scientific">Candidatus Megaera venefica</name>
    <dbReference type="NCBI Taxonomy" id="2055910"/>
    <lineage>
        <taxon>Bacteria</taxon>
        <taxon>Pseudomonadati</taxon>
        <taxon>Pseudomonadota</taxon>
        <taxon>Alphaproteobacteria</taxon>
        <taxon>Rickettsiales</taxon>
        <taxon>Rickettsiaceae</taxon>
        <taxon>Candidatus Megaera</taxon>
    </lineage>
</organism>
<dbReference type="EMBL" id="JARJFB010000028">
    <property type="protein sequence ID" value="MEA0970576.1"/>
    <property type="molecule type" value="Genomic_DNA"/>
</dbReference>
<feature type="signal peptide" evidence="2">
    <location>
        <begin position="1"/>
        <end position="22"/>
    </location>
</feature>
<feature type="region of interest" description="Disordered" evidence="1">
    <location>
        <begin position="218"/>
        <end position="243"/>
    </location>
</feature>
<sequence>MKIKKIIATVGLVSLLVSSAMAEDVSANKTPVVSDLELKLSGYASFQAGIRNQSKLTGDEKNVSSNRKGFAFYNDAALTADASKEVNDVTYGGKIVLVPTAKRKGSPDYNGSHIYLVSEFGKIEAGSPISPSGQMMIDGSTIAAATFDDWARYVDFSTEHLMQGSKVQPSFSTFAEFFLDSKLTTTLDSRTYSSEPARSVAYYTPKFELGSSTKLQVGVSYTPDSSNTGADNPTTNSSGVDTRKVETGGIDKFTIDRSVKDALSGGVSLEQNFADGVDAKLAVTGEYGKSAGSAKKFATPNDTNPTIFKLSNLRTFNIGAILNVGNFSYAGSFGSLGKSLTTAEFHKAGRKTDYYSGTVAYKQGPFAASVSYFKSDQFKNTVDAVSVGTNYLLAPGFKPYAEISSFILKGRPEFRPDLSKKKTRGTVALIGAKLSL</sequence>
<reference evidence="3 4" key="1">
    <citation type="submission" date="2023-03" db="EMBL/GenBank/DDBJ databases">
        <title>Host association and intracellularity evolved multiple times independently in the Rickettsiales.</title>
        <authorList>
            <person name="Castelli M."/>
            <person name="Nardi T."/>
            <person name="Gammuto L."/>
            <person name="Bellinzona G."/>
            <person name="Sabaneyeva E."/>
            <person name="Potekhin A."/>
            <person name="Serra V."/>
            <person name="Petroni G."/>
            <person name="Sassera D."/>
        </authorList>
    </citation>
    <scope>NUCLEOTIDE SEQUENCE [LARGE SCALE GENOMIC DNA]</scope>
    <source>
        <strain evidence="3 4">Sr 2-6</strain>
    </source>
</reference>
<proteinExistence type="predicted"/>
<dbReference type="SUPFAM" id="SSF56935">
    <property type="entry name" value="Porins"/>
    <property type="match status" value="1"/>
</dbReference>
<evidence type="ECO:0000313" key="3">
    <source>
        <dbReference type="EMBL" id="MEA0970576.1"/>
    </source>
</evidence>
<evidence type="ECO:0000313" key="4">
    <source>
        <dbReference type="Proteomes" id="UP001291687"/>
    </source>
</evidence>
<dbReference type="RefSeq" id="WP_322776480.1">
    <property type="nucleotide sequence ID" value="NZ_JARJFB010000028.1"/>
</dbReference>
<dbReference type="Proteomes" id="UP001291687">
    <property type="component" value="Unassembled WGS sequence"/>
</dbReference>
<gene>
    <name evidence="3" type="ORF">Megvenef_00542</name>
</gene>
<dbReference type="Gene3D" id="2.40.160.10">
    <property type="entry name" value="Porin"/>
    <property type="match status" value="1"/>
</dbReference>